<dbReference type="RefSeq" id="WP_162630354.1">
    <property type="nucleotide sequence ID" value="NZ_BAAACJ010000032.1"/>
</dbReference>
<keyword evidence="2" id="KW-1185">Reference proteome</keyword>
<protein>
    <submittedName>
        <fullName evidence="1">Uncharacterized protein YuzB (UPF0349 family)</fullName>
    </submittedName>
</protein>
<dbReference type="Pfam" id="PF07293">
    <property type="entry name" value="DUF1450"/>
    <property type="match status" value="1"/>
</dbReference>
<sequence length="70" mass="8193">MQISFCQENEGAKEVIELLEKYHPEFKVTMNKCLGECGKCTHKYIVRVEGKFLEADTAQELYDKIIKFFV</sequence>
<proteinExistence type="predicted"/>
<dbReference type="EMBL" id="JAUSWN010000007">
    <property type="protein sequence ID" value="MDQ0479368.1"/>
    <property type="molecule type" value="Genomic_DNA"/>
</dbReference>
<dbReference type="InterPro" id="IPR009910">
    <property type="entry name" value="DUF1450"/>
</dbReference>
<evidence type="ECO:0000313" key="2">
    <source>
        <dbReference type="Proteomes" id="UP001224418"/>
    </source>
</evidence>
<organism evidence="1 2">
    <name type="scientific">Hathewaya limosa</name>
    <name type="common">Clostridium limosum</name>
    <dbReference type="NCBI Taxonomy" id="1536"/>
    <lineage>
        <taxon>Bacteria</taxon>
        <taxon>Bacillati</taxon>
        <taxon>Bacillota</taxon>
        <taxon>Clostridia</taxon>
        <taxon>Eubacteriales</taxon>
        <taxon>Clostridiaceae</taxon>
        <taxon>Hathewaya</taxon>
    </lineage>
</organism>
<dbReference type="Proteomes" id="UP001224418">
    <property type="component" value="Unassembled WGS sequence"/>
</dbReference>
<comment type="caution">
    <text evidence="1">The sequence shown here is derived from an EMBL/GenBank/DDBJ whole genome shotgun (WGS) entry which is preliminary data.</text>
</comment>
<reference evidence="1 2" key="1">
    <citation type="submission" date="2023-07" db="EMBL/GenBank/DDBJ databases">
        <title>Genomic Encyclopedia of Type Strains, Phase IV (KMG-IV): sequencing the most valuable type-strain genomes for metagenomic binning, comparative biology and taxonomic classification.</title>
        <authorList>
            <person name="Goeker M."/>
        </authorList>
    </citation>
    <scope>NUCLEOTIDE SEQUENCE [LARGE SCALE GENOMIC DNA]</scope>
    <source>
        <strain evidence="1 2">DSM 1400</strain>
    </source>
</reference>
<name>A0ABU0JQM3_HATLI</name>
<accession>A0ABU0JQM3</accession>
<evidence type="ECO:0000313" key="1">
    <source>
        <dbReference type="EMBL" id="MDQ0479368.1"/>
    </source>
</evidence>
<gene>
    <name evidence="1" type="ORF">QOZ93_001109</name>
</gene>